<dbReference type="InterPro" id="IPR000754">
    <property type="entry name" value="Ribosomal_uS9"/>
</dbReference>
<dbReference type="GO" id="GO:0003723">
    <property type="term" value="F:RNA binding"/>
    <property type="evidence" value="ECO:0007669"/>
    <property type="project" value="TreeGrafter"/>
</dbReference>
<evidence type="ECO:0000256" key="6">
    <source>
        <dbReference type="RuleBase" id="RU003815"/>
    </source>
</evidence>
<keyword evidence="2 6" id="KW-0689">Ribosomal protein</keyword>
<dbReference type="Gene3D" id="3.30.230.10">
    <property type="match status" value="1"/>
</dbReference>
<dbReference type="AlphaFoldDB" id="A0A4P7N141"/>
<dbReference type="InterPro" id="IPR020568">
    <property type="entry name" value="Ribosomal_Su5_D2-typ_SF"/>
</dbReference>
<dbReference type="GO" id="GO:0003735">
    <property type="term" value="F:structural constituent of ribosome"/>
    <property type="evidence" value="ECO:0007669"/>
    <property type="project" value="InterPro"/>
</dbReference>
<dbReference type="PANTHER" id="PTHR21569:SF1">
    <property type="entry name" value="SMALL RIBOSOMAL SUBUNIT PROTEIN US9M"/>
    <property type="match status" value="1"/>
</dbReference>
<dbReference type="InterPro" id="IPR023035">
    <property type="entry name" value="Ribosomal_uS9_bac/plastid"/>
</dbReference>
<evidence type="ECO:0000256" key="5">
    <source>
        <dbReference type="ARBA" id="ARBA00042623"/>
    </source>
</evidence>
<dbReference type="NCBIfam" id="NF001099">
    <property type="entry name" value="PRK00132.1"/>
    <property type="match status" value="1"/>
</dbReference>
<dbReference type="InterPro" id="IPR020574">
    <property type="entry name" value="Ribosomal_uS9_CS"/>
</dbReference>
<dbReference type="FunFam" id="3.30.230.10:FF:000001">
    <property type="entry name" value="30S ribosomal protein S9"/>
    <property type="match status" value="1"/>
</dbReference>
<dbReference type="EMBL" id="CP034204">
    <property type="protein sequence ID" value="QBZ54276.1"/>
    <property type="molecule type" value="Genomic_DNA"/>
</dbReference>
<protein>
    <recommendedName>
        <fullName evidence="4">Small ribosomal subunit protein uS9m</fullName>
    </recommendedName>
    <alternativeName>
        <fullName evidence="5">37S ribosomal protein S9, mitochondrial</fullName>
    </alternativeName>
</protein>
<dbReference type="GO" id="GO:0005763">
    <property type="term" value="C:mitochondrial small ribosomal subunit"/>
    <property type="evidence" value="ECO:0007669"/>
    <property type="project" value="TreeGrafter"/>
</dbReference>
<evidence type="ECO:0000313" key="8">
    <source>
        <dbReference type="Proteomes" id="UP000294847"/>
    </source>
</evidence>
<evidence type="ECO:0000256" key="2">
    <source>
        <dbReference type="ARBA" id="ARBA00022980"/>
    </source>
</evidence>
<dbReference type="PANTHER" id="PTHR21569">
    <property type="entry name" value="RIBOSOMAL PROTEIN S9"/>
    <property type="match status" value="1"/>
</dbReference>
<accession>A0A4P7N141</accession>
<evidence type="ECO:0000313" key="7">
    <source>
        <dbReference type="EMBL" id="QBZ54276.1"/>
    </source>
</evidence>
<gene>
    <name evidence="7" type="ORF">PoMZ_09972</name>
</gene>
<evidence type="ECO:0000256" key="1">
    <source>
        <dbReference type="ARBA" id="ARBA00005251"/>
    </source>
</evidence>
<organism evidence="7 8">
    <name type="scientific">Pyricularia oryzae</name>
    <name type="common">Rice blast fungus</name>
    <name type="synonym">Magnaporthe oryzae</name>
    <dbReference type="NCBI Taxonomy" id="318829"/>
    <lineage>
        <taxon>Eukaryota</taxon>
        <taxon>Fungi</taxon>
        <taxon>Dikarya</taxon>
        <taxon>Ascomycota</taxon>
        <taxon>Pezizomycotina</taxon>
        <taxon>Sordariomycetes</taxon>
        <taxon>Sordariomycetidae</taxon>
        <taxon>Magnaporthales</taxon>
        <taxon>Pyriculariaceae</taxon>
        <taxon>Pyricularia</taxon>
    </lineage>
</organism>
<dbReference type="PROSITE" id="PS00360">
    <property type="entry name" value="RIBOSOMAL_S9"/>
    <property type="match status" value="1"/>
</dbReference>
<comment type="similarity">
    <text evidence="1 6">Belongs to the universal ribosomal protein uS9 family.</text>
</comment>
<keyword evidence="3 6" id="KW-0687">Ribonucleoprotein</keyword>
<dbReference type="Pfam" id="PF00380">
    <property type="entry name" value="Ribosomal_S9"/>
    <property type="match status" value="1"/>
</dbReference>
<sequence length="307" mass="34176">MTTPRAGLALLRGCTRTRRIQWQSLEKGLQALSITPARATIRASSTQAEPMNPADAATKGIAMITHARPLPVSPSYFTLSARFNDDFIKIQNLYRRFQHVPHAPPDKVPRVAWRKFQDYRAFCGEAVRASHYSECIAMAKHLHKIHPDLKSEEVVQALHPFKRDINAHGNAVRTIPIDKFGRALGTGRRKTSVARAWVVEGSGEIIINGKSLAEAFGRVHDRESAIWALRASQRLDKYNVWALVEGGGPTGQAEAMTLAVAKALMAHEPALKPALRRAGCVTRDPRMVERKKPGHVKARKMPAWVKR</sequence>
<dbReference type="InterPro" id="IPR014721">
    <property type="entry name" value="Ribsml_uS5_D2-typ_fold_subgr"/>
</dbReference>
<dbReference type="Proteomes" id="UP000294847">
    <property type="component" value="Chromosome 1"/>
</dbReference>
<evidence type="ECO:0000256" key="3">
    <source>
        <dbReference type="ARBA" id="ARBA00023274"/>
    </source>
</evidence>
<dbReference type="GO" id="GO:0006412">
    <property type="term" value="P:translation"/>
    <property type="evidence" value="ECO:0007669"/>
    <property type="project" value="InterPro"/>
</dbReference>
<dbReference type="SUPFAM" id="SSF54211">
    <property type="entry name" value="Ribosomal protein S5 domain 2-like"/>
    <property type="match status" value="1"/>
</dbReference>
<proteinExistence type="inferred from homology"/>
<evidence type="ECO:0000256" key="4">
    <source>
        <dbReference type="ARBA" id="ARBA00039318"/>
    </source>
</evidence>
<dbReference type="OMA" id="RESAMWA"/>
<dbReference type="VEuPathDB" id="FungiDB:M_BR32_EuGene_00093201"/>
<reference evidence="7 8" key="1">
    <citation type="journal article" date="2019" name="Mol. Biol. Evol.">
        <title>Blast fungal genomes show frequent chromosomal changes, gene gains and losses, and effector gene turnover.</title>
        <authorList>
            <person name="Gomez Luciano L.B."/>
            <person name="Jason Tsai I."/>
            <person name="Chuma I."/>
            <person name="Tosa Y."/>
            <person name="Chen Y.H."/>
            <person name="Li J.Y."/>
            <person name="Li M.Y."/>
            <person name="Jade Lu M.Y."/>
            <person name="Nakayashiki H."/>
            <person name="Li W.H."/>
        </authorList>
    </citation>
    <scope>NUCLEOTIDE SEQUENCE [LARGE SCALE GENOMIC DNA]</scope>
    <source>
        <strain evidence="7">MZ5-1-6</strain>
    </source>
</reference>
<dbReference type="SMR" id="A0A4P7N141"/>
<name>A0A4P7N141_PYROR</name>